<dbReference type="KEGG" id="lfc:LFE_2185"/>
<dbReference type="AlphaFoldDB" id="I0IRF9"/>
<reference evidence="3" key="2">
    <citation type="submission" date="2012-03" db="EMBL/GenBank/DDBJ databases">
        <title>The complete genome sequence of the pioneer microbe on fresh volcanic deposit, Leptospirillum ferrooxidans strain C2-3.</title>
        <authorList>
            <person name="Fujimura R."/>
            <person name="Sato Y."/>
            <person name="Nishizawa T."/>
            <person name="Nanba K."/>
            <person name="Oshima K."/>
            <person name="Hattori M."/>
            <person name="Kamijo T."/>
            <person name="Ohta H."/>
        </authorList>
    </citation>
    <scope>NUCLEOTIDE SEQUENCE [LARGE SCALE GENOMIC DNA]</scope>
    <source>
        <strain evidence="3">C2-3</strain>
    </source>
</reference>
<proteinExistence type="predicted"/>
<gene>
    <name evidence="2" type="ordered locus">LFE_2185</name>
</gene>
<evidence type="ECO:0000313" key="3">
    <source>
        <dbReference type="Proteomes" id="UP000007382"/>
    </source>
</evidence>
<keyword evidence="3" id="KW-1185">Reference proteome</keyword>
<feature type="region of interest" description="Disordered" evidence="1">
    <location>
        <begin position="1"/>
        <end position="42"/>
    </location>
</feature>
<name>I0IRF9_LEPFC</name>
<organism evidence="2 3">
    <name type="scientific">Leptospirillum ferrooxidans (strain C2-3)</name>
    <dbReference type="NCBI Taxonomy" id="1162668"/>
    <lineage>
        <taxon>Bacteria</taxon>
        <taxon>Pseudomonadati</taxon>
        <taxon>Nitrospirota</taxon>
        <taxon>Nitrospiria</taxon>
        <taxon>Nitrospirales</taxon>
        <taxon>Nitrospiraceae</taxon>
        <taxon>Leptospirillum</taxon>
    </lineage>
</organism>
<dbReference type="EMBL" id="AP012342">
    <property type="protein sequence ID" value="BAM07858.1"/>
    <property type="molecule type" value="Genomic_DNA"/>
</dbReference>
<evidence type="ECO:0000313" key="2">
    <source>
        <dbReference type="EMBL" id="BAM07858.1"/>
    </source>
</evidence>
<evidence type="ECO:0000256" key="1">
    <source>
        <dbReference type="SAM" id="MobiDB-lite"/>
    </source>
</evidence>
<reference evidence="2 3" key="1">
    <citation type="journal article" date="2012" name="J. Bacteriol.">
        <title>Complete Genome Sequence of Leptospirillum ferrooxidans Strain C2-3, Isolated from a Fresh Volcanic Ash Deposit on the Island of Miyake, Japan.</title>
        <authorList>
            <person name="Fujimura R."/>
            <person name="Sato Y."/>
            <person name="Nishizawa T."/>
            <person name="Oshima K."/>
            <person name="Kim S.-W."/>
            <person name="Hattori M."/>
            <person name="Kamijo T."/>
            <person name="Ohta H."/>
        </authorList>
    </citation>
    <scope>NUCLEOTIDE SEQUENCE [LARGE SCALE GENOMIC DNA]</scope>
    <source>
        <strain evidence="2 3">C2-3</strain>
    </source>
</reference>
<accession>I0IRF9</accession>
<dbReference type="Proteomes" id="UP000007382">
    <property type="component" value="Chromosome"/>
</dbReference>
<dbReference type="STRING" id="1162668.LFE_2185"/>
<protein>
    <submittedName>
        <fullName evidence="2">Uncharacterized protein</fullName>
    </submittedName>
</protein>
<dbReference type="HOGENOM" id="CLU_3253504_0_0_0"/>
<sequence length="42" mass="4522">MAMVDQEENQGEKDQFPGKVDQQEVPCCHEKKEGSGGQGEGG</sequence>